<proteinExistence type="predicted"/>
<evidence type="ECO:0000313" key="2">
    <source>
        <dbReference type="RefSeq" id="XP_032324463.1"/>
    </source>
</evidence>
<dbReference type="AlphaFoldDB" id="A0A8B8S2M6"/>
<dbReference type="CTD" id="1635"/>
<dbReference type="RefSeq" id="XP_032324463.1">
    <property type="nucleotide sequence ID" value="XM_032468572.1"/>
</dbReference>
<accession>A0A8B8S2M6</accession>
<protein>
    <submittedName>
        <fullName evidence="2">Deoxycytidylate deaminase isoform X1</fullName>
    </submittedName>
</protein>
<name>A0A8B8S2M6_CAMFR</name>
<reference evidence="2" key="1">
    <citation type="submission" date="2025-08" db="UniProtKB">
        <authorList>
            <consortium name="RefSeq"/>
        </authorList>
    </citation>
    <scope>IDENTIFICATION</scope>
    <source>
        <tissue evidence="2">Ear skin</tissue>
    </source>
</reference>
<dbReference type="Proteomes" id="UP000694856">
    <property type="component" value="Chromosome 26"/>
</dbReference>
<evidence type="ECO:0000313" key="1">
    <source>
        <dbReference type="Proteomes" id="UP000694856"/>
    </source>
</evidence>
<organism evidence="1 2">
    <name type="scientific">Camelus ferus</name>
    <name type="common">Wild bactrian camel</name>
    <name type="synonym">Camelus bactrianus ferus</name>
    <dbReference type="NCBI Taxonomy" id="419612"/>
    <lineage>
        <taxon>Eukaryota</taxon>
        <taxon>Metazoa</taxon>
        <taxon>Chordata</taxon>
        <taxon>Craniata</taxon>
        <taxon>Vertebrata</taxon>
        <taxon>Euteleostomi</taxon>
        <taxon>Mammalia</taxon>
        <taxon>Eutheria</taxon>
        <taxon>Laurasiatheria</taxon>
        <taxon>Artiodactyla</taxon>
        <taxon>Tylopoda</taxon>
        <taxon>Camelidae</taxon>
        <taxon>Camelus</taxon>
    </lineage>
</organism>
<dbReference type="GeneID" id="102522063"/>
<gene>
    <name evidence="2" type="primary">DCTD</name>
</gene>
<keyword evidence="1" id="KW-1185">Reference proteome</keyword>
<sequence length="189" mass="21013">MCPERNVDYLMPEAFIYSAATTPWSALRRDRTSGDGAKSSRPGRAWTQTILCPNPSVWREPLGPQTPVQPGLHCRPPFVFFRVTKQLLVKQRKTKTPRTTPEIIHLRSSSFTPRKLGFTLNKGKPPPPGPVFSPTPFIKITQGQRAKGRRASQRLNSGLCLVAFPVTDHADAISVITRENLLAVTTCLI</sequence>